<evidence type="ECO:0000313" key="9">
    <source>
        <dbReference type="EMBL" id="GAQ62752.1"/>
    </source>
</evidence>
<dbReference type="CDD" id="cd07326">
    <property type="entry name" value="M56_BlaR1_MecR1_like"/>
    <property type="match status" value="1"/>
</dbReference>
<evidence type="ECO:0000256" key="6">
    <source>
        <dbReference type="RuleBase" id="RU003983"/>
    </source>
</evidence>
<dbReference type="OrthoDB" id="3541294at2"/>
<evidence type="ECO:0000256" key="1">
    <source>
        <dbReference type="ARBA" id="ARBA00022670"/>
    </source>
</evidence>
<dbReference type="Pfam" id="PF01435">
    <property type="entry name" value="Peptidase_M48"/>
    <property type="match status" value="1"/>
</dbReference>
<keyword evidence="1 6" id="KW-0645">Protease</keyword>
<evidence type="ECO:0000256" key="4">
    <source>
        <dbReference type="ARBA" id="ARBA00022833"/>
    </source>
</evidence>
<dbReference type="InterPro" id="IPR001915">
    <property type="entry name" value="Peptidase_M48"/>
</dbReference>
<accession>A0A124C3Y7</accession>
<evidence type="ECO:0000256" key="5">
    <source>
        <dbReference type="ARBA" id="ARBA00023049"/>
    </source>
</evidence>
<keyword evidence="3 6" id="KW-0378">Hydrolase</keyword>
<evidence type="ECO:0000256" key="7">
    <source>
        <dbReference type="SAM" id="Phobius"/>
    </source>
</evidence>
<dbReference type="EMBL" id="BCMM01000013">
    <property type="protein sequence ID" value="GAQ62752.1"/>
    <property type="molecule type" value="Genomic_DNA"/>
</dbReference>
<sequence length="310" mass="32391">MGLFVFLPLVLPLTAWPIARLAEQRLHPRTATRLLTGVAVVTAVCSTVCLALLMVVGTAQLPGNPLPDGWSDPEVRAAVPYDEVAGRLAIPALLAVVVACGRTLWRHGRVRRRAHRALAGLPGTEVAVLPDGVPYAYALPGGRRDRVVVTTALLASLEPAERRALFAHERAHLAARHHRLLLAVRLAARANPFLRPLRTAVSYTAERWADEDAARAVGSRRVVARAIGKAALLSAGSPVATLAGFAASGPVPRRVAALLGPAPAARSWPPVFTSVGLAAWGAAVGAALSAMSSANAAVTMALILYAATPL</sequence>
<dbReference type="GO" id="GO:0004222">
    <property type="term" value="F:metalloendopeptidase activity"/>
    <property type="evidence" value="ECO:0007669"/>
    <property type="project" value="InterPro"/>
</dbReference>
<organism evidence="9 10">
    <name type="scientific">Streptomyces scabiei</name>
    <dbReference type="NCBI Taxonomy" id="1930"/>
    <lineage>
        <taxon>Bacteria</taxon>
        <taxon>Bacillati</taxon>
        <taxon>Actinomycetota</taxon>
        <taxon>Actinomycetes</taxon>
        <taxon>Kitasatosporales</taxon>
        <taxon>Streptomycetaceae</taxon>
        <taxon>Streptomyces</taxon>
    </lineage>
</organism>
<feature type="transmembrane region" description="Helical" evidence="7">
    <location>
        <begin position="6"/>
        <end position="22"/>
    </location>
</feature>
<evidence type="ECO:0000259" key="8">
    <source>
        <dbReference type="Pfam" id="PF01435"/>
    </source>
</evidence>
<feature type="domain" description="Peptidase M48" evidence="8">
    <location>
        <begin position="104"/>
        <end position="184"/>
    </location>
</feature>
<keyword evidence="7" id="KW-0472">Membrane</keyword>
<dbReference type="Proteomes" id="UP000067448">
    <property type="component" value="Unassembled WGS sequence"/>
</dbReference>
<keyword evidence="7" id="KW-0812">Transmembrane</keyword>
<comment type="cofactor">
    <cofactor evidence="6">
        <name>Zn(2+)</name>
        <dbReference type="ChEBI" id="CHEBI:29105"/>
    </cofactor>
    <text evidence="6">Binds 1 zinc ion per subunit.</text>
</comment>
<reference evidence="10" key="3">
    <citation type="submission" date="2016-02" db="EMBL/GenBank/DDBJ databases">
        <title>Draft genome of pathogenic Streptomyces sp. in Japan.</title>
        <authorList>
            <person name="Tomihama T."/>
            <person name="Ikenaga M."/>
            <person name="Sakai M."/>
            <person name="Okubo T."/>
            <person name="Ikeda S."/>
        </authorList>
    </citation>
    <scope>NUCLEOTIDE SEQUENCE [LARGE SCALE GENOMIC DNA]</scope>
    <source>
        <strain evidence="10">S58</strain>
    </source>
</reference>
<feature type="transmembrane region" description="Helical" evidence="7">
    <location>
        <begin position="34"/>
        <end position="56"/>
    </location>
</feature>
<dbReference type="RefSeq" id="WP_059080525.1">
    <property type="nucleotide sequence ID" value="NZ_BCMM01000013.1"/>
</dbReference>
<evidence type="ECO:0000313" key="10">
    <source>
        <dbReference type="Proteomes" id="UP000067448"/>
    </source>
</evidence>
<keyword evidence="9" id="KW-0346">Stress response</keyword>
<dbReference type="PANTHER" id="PTHR34978">
    <property type="entry name" value="POSSIBLE SENSOR-TRANSDUCER PROTEIN BLAR"/>
    <property type="match status" value="1"/>
</dbReference>
<evidence type="ECO:0000256" key="3">
    <source>
        <dbReference type="ARBA" id="ARBA00022801"/>
    </source>
</evidence>
<keyword evidence="4 6" id="KW-0862">Zinc</keyword>
<dbReference type="InterPro" id="IPR052173">
    <property type="entry name" value="Beta-lactam_resp_regulator"/>
</dbReference>
<reference evidence="10" key="1">
    <citation type="submission" date="2015-11" db="EMBL/GenBank/DDBJ databases">
        <authorList>
            <consortium name="Cross-ministerial Strategic Innovation Promotion Program (SIP) consortium"/>
            <person name="Tomihama T."/>
            <person name="Ikenaga M."/>
            <person name="Sakai M."/>
            <person name="Okubo T."/>
            <person name="Ikeda S."/>
        </authorList>
    </citation>
    <scope>NUCLEOTIDE SEQUENCE [LARGE SCALE GENOMIC DNA]</scope>
    <source>
        <strain evidence="10">S58</strain>
    </source>
</reference>
<proteinExistence type="inferred from homology"/>
<evidence type="ECO:0000256" key="2">
    <source>
        <dbReference type="ARBA" id="ARBA00022723"/>
    </source>
</evidence>
<protein>
    <submittedName>
        <fullName evidence="9">Heat shock protein HtpX</fullName>
    </submittedName>
</protein>
<dbReference type="GO" id="GO:0046872">
    <property type="term" value="F:metal ion binding"/>
    <property type="evidence" value="ECO:0007669"/>
    <property type="project" value="UniProtKB-KW"/>
</dbReference>
<comment type="caution">
    <text evidence="9">The sequence shown here is derived from an EMBL/GenBank/DDBJ whole genome shotgun (WGS) entry which is preliminary data.</text>
</comment>
<keyword evidence="5 6" id="KW-0482">Metalloprotease</keyword>
<name>A0A124C3Y7_STRSC</name>
<feature type="transmembrane region" description="Helical" evidence="7">
    <location>
        <begin position="230"/>
        <end position="251"/>
    </location>
</feature>
<gene>
    <name evidence="9" type="ORF">SsS58_03122</name>
</gene>
<feature type="transmembrane region" description="Helical" evidence="7">
    <location>
        <begin position="88"/>
        <end position="105"/>
    </location>
</feature>
<keyword evidence="7" id="KW-1133">Transmembrane helix</keyword>
<keyword evidence="2" id="KW-0479">Metal-binding</keyword>
<dbReference type="PANTHER" id="PTHR34978:SF3">
    <property type="entry name" value="SLR0241 PROTEIN"/>
    <property type="match status" value="1"/>
</dbReference>
<feature type="transmembrane region" description="Helical" evidence="7">
    <location>
        <begin position="277"/>
        <end position="307"/>
    </location>
</feature>
<dbReference type="Gene3D" id="3.30.2010.10">
    <property type="entry name" value="Metalloproteases ('zincins'), catalytic domain"/>
    <property type="match status" value="1"/>
</dbReference>
<dbReference type="GO" id="GO:0006508">
    <property type="term" value="P:proteolysis"/>
    <property type="evidence" value="ECO:0007669"/>
    <property type="project" value="UniProtKB-KW"/>
</dbReference>
<comment type="similarity">
    <text evidence="6">Belongs to the peptidase M48 family.</text>
</comment>
<dbReference type="AlphaFoldDB" id="A0A124C3Y7"/>
<reference evidence="9 10" key="2">
    <citation type="journal article" date="2016" name="Genome Announc.">
        <title>Draft Genome Sequences of Streptomyces scabiei S58, Streptomyces turgidiscabies T45, and Streptomyces acidiscabies a10, the Pathogens of Potato Common Scab, Isolated in Japan.</title>
        <authorList>
            <person name="Tomihama T."/>
            <person name="Nishi Y."/>
            <person name="Sakai M."/>
            <person name="Ikenaga M."/>
            <person name="Okubo T."/>
            <person name="Ikeda S."/>
        </authorList>
    </citation>
    <scope>NUCLEOTIDE SEQUENCE [LARGE SCALE GENOMIC DNA]</scope>
    <source>
        <strain evidence="9 10">S58</strain>
    </source>
</reference>